<evidence type="ECO:0000256" key="4">
    <source>
        <dbReference type="ARBA" id="ARBA00004496"/>
    </source>
</evidence>
<proteinExistence type="inferred from homology"/>
<dbReference type="SMART" id="SM00132">
    <property type="entry name" value="LIM"/>
    <property type="match status" value="1"/>
</dbReference>
<dbReference type="FunFam" id="1.10.418.10:FF:000023">
    <property type="entry name" value="EH domain-binding protein 1 isoform X1"/>
    <property type="match status" value="1"/>
</dbReference>
<feature type="region of interest" description="Disordered" evidence="24">
    <location>
        <begin position="649"/>
        <end position="705"/>
    </location>
</feature>
<keyword evidence="12" id="KW-0274">FAD</keyword>
<keyword evidence="10 22" id="KW-0479">Metal-binding</keyword>
<evidence type="ECO:0000256" key="18">
    <source>
        <dbReference type="ARBA" id="ARBA00023054"/>
    </source>
</evidence>
<dbReference type="GO" id="GO:0120501">
    <property type="term" value="F:F-actin monooxygenase activity"/>
    <property type="evidence" value="ECO:0007669"/>
    <property type="project" value="UniProtKB-EC"/>
</dbReference>
<evidence type="ECO:0000256" key="9">
    <source>
        <dbReference type="ARBA" id="ARBA00022630"/>
    </source>
</evidence>
<sequence>MCETEDERSAQARQLFENFVQASTCKGTMQAFCILCRQMDLDPLDYRNFYSNLKATVTNWKAKALWTKLDKRAGHKEYKKAQACEGTRCLIIGGGPCGLRTAIELALLGAKVVVIEKRDTFSRNNVLHLWPYTIHDLRGLGAKKFYGKFCAGAIDHISIRQLQLMLLKVSLIVGVEVHVNVEFVKLLEPPENQENEGPGWRAEIRPENHPLVDFDFDVVIGADGRRNTLDGFRRKEFRGKLAIAITANFVNRNTTAEAKVEEISGVAFIFNQKFFLELKEETGIDLENIVYYRDNTHYFVMTAKKQSLLDKGVIIHDHVETEKLLGRDNVNQEALLSYAREAADFGTNYQLPSLDYAINHCSQPDVAMFDFTCMYASENAALVREKYGHQLLVSLVGDSLLEPFWPMGTGCARGFLAAFDTVWMVRGWVQGKTPLEILAERESLYRLLPQTTTENISKNFEQYTIDPVTRYPNLNSSCVKPHQVCHLFINGQQDSYPLERCGPTHRSVSLSRRESDIRPSRLLTWCQKQTRGYRGVDVTNLTTSWKSGLALCALIHLIRPDLIDFDALNEEDSAKNNQLAFDIAEREFGIQPVTTGKEMALDQDPDKLMMVLYISKVYEMFRNSPASITGRLEMDENNEDYSSKSANSVYNLMNQTQPRKRIPKDDKRLEEDDPMSKRRRKGNYLEELSCQSAPPAGEGGEQSKVRSMATQLLAKIEENAAPGGALRNKCAGRKEFPQNLGGSDMCHFCSKRVYVMERLSAEGHFFHRECFRCNVCSSTLRLGGHAYNSQQGKFYCKIHYSQRQPNLQSSSKFQRRTVNSFHLTYSSCMSSDQACLLYSTPSALPLILVRHFSREKEEPNIEEANSDFEEIEPPVNSSMGKEECPVTKVPQLEEAIGRKKRLTLSLSEREKLLDWNLATPEEARGPGGGDPSTHPKPGDQIPPKDLLPQVEAEPVPAQPQPAPSAFQVWANAFRRSFGVSRTTTDSNTVVTRRKSNSPTKPRPLSDGAFSFSSLFGDTAQSQEAQPVEVGQKSQPSPHPLKASMGDRPTDLPTLLEQVSLGSNKSVGSFTTDDMASLPPRKLNLFSSLRLKKRGGSESMGVGGQEKDIRTILSNIRNQGQGSGLKGGCDEKRQRRRREKTVIQQAKREQLKRLHRAQIIQRQLEEVGEKQRDLEERGVTIEKVLRGEAPGDGLSDEHELLQMWFKLVLEKNKLARYEEELVIFAQELELEDRQSQLQTDLRHRMSVDDSRKSSSELAEEQQMLTEIMKVVERRDTLVSLLEEQRLQERAEDRDLESLVLSRGYQFHWT</sequence>
<dbReference type="SMART" id="SM01203">
    <property type="entry name" value="DUF3585"/>
    <property type="match status" value="1"/>
</dbReference>
<feature type="compositionally biased region" description="Acidic residues" evidence="24">
    <location>
        <begin position="860"/>
        <end position="872"/>
    </location>
</feature>
<evidence type="ECO:0000256" key="21">
    <source>
        <dbReference type="ARBA" id="ARBA00049522"/>
    </source>
</evidence>
<evidence type="ECO:0000256" key="17">
    <source>
        <dbReference type="ARBA" id="ARBA00023038"/>
    </source>
</evidence>
<comment type="similarity">
    <text evidence="5">Belongs to the Mical family.</text>
</comment>
<feature type="coiled-coil region" evidence="23">
    <location>
        <begin position="1128"/>
        <end position="1176"/>
    </location>
</feature>
<dbReference type="InterPro" id="IPR002938">
    <property type="entry name" value="FAD-bd"/>
</dbReference>
<feature type="region of interest" description="Disordered" evidence="24">
    <location>
        <begin position="858"/>
        <end position="888"/>
    </location>
</feature>
<keyword evidence="14" id="KW-0521">NADP</keyword>
<feature type="region of interest" description="Disordered" evidence="24">
    <location>
        <begin position="916"/>
        <end position="946"/>
    </location>
</feature>
<dbReference type="PROSITE" id="PS50021">
    <property type="entry name" value="CH"/>
    <property type="match status" value="1"/>
</dbReference>
<gene>
    <name evidence="28" type="primary">MICAL2</name>
    <name evidence="28" type="synonym">mical2b</name>
</gene>
<reference evidence="28" key="2">
    <citation type="submission" date="2025-09" db="UniProtKB">
        <authorList>
            <consortium name="Ensembl"/>
        </authorList>
    </citation>
    <scope>IDENTIFICATION</scope>
</reference>
<dbReference type="InterPro" id="IPR022735">
    <property type="entry name" value="bMERB_dom"/>
</dbReference>
<dbReference type="InterPro" id="IPR036872">
    <property type="entry name" value="CH_dom_sf"/>
</dbReference>
<dbReference type="SUPFAM" id="SSF47576">
    <property type="entry name" value="Calponin-homology domain, CH-domain"/>
    <property type="match status" value="1"/>
</dbReference>
<keyword evidence="9" id="KW-0285">Flavoprotein</keyword>
<dbReference type="Gene3D" id="1.10.418.10">
    <property type="entry name" value="Calponin-like domain"/>
    <property type="match status" value="1"/>
</dbReference>
<accession>A0A673Y3H7</accession>
<dbReference type="SMART" id="SM00033">
    <property type="entry name" value="CH"/>
    <property type="match status" value="1"/>
</dbReference>
<dbReference type="FunFam" id="3.50.50.60:FF:000004">
    <property type="entry name" value="protein-methionine sulfoxide oxidase MICAL2 isoform X1"/>
    <property type="match status" value="1"/>
</dbReference>
<feature type="domain" description="Calponin-homology (CH)" evidence="25">
    <location>
        <begin position="516"/>
        <end position="619"/>
    </location>
</feature>
<name>A0A673Y3H7_SALTR</name>
<evidence type="ECO:0000256" key="22">
    <source>
        <dbReference type="PROSITE-ProRule" id="PRU00125"/>
    </source>
</evidence>
<keyword evidence="15" id="KW-0560">Oxidoreductase</keyword>
<feature type="coiled-coil region" evidence="23">
    <location>
        <begin position="1206"/>
        <end position="1233"/>
    </location>
</feature>
<dbReference type="Pfam" id="PF25413">
    <property type="entry name" value="Rossman_Mical"/>
    <property type="match status" value="1"/>
</dbReference>
<evidence type="ECO:0000256" key="7">
    <source>
        <dbReference type="ARBA" id="ARBA00022490"/>
    </source>
</evidence>
<dbReference type="Pfam" id="PF00307">
    <property type="entry name" value="CH"/>
    <property type="match status" value="1"/>
</dbReference>
<keyword evidence="7" id="KW-0963">Cytoplasm</keyword>
<evidence type="ECO:0000256" key="23">
    <source>
        <dbReference type="SAM" id="Coils"/>
    </source>
</evidence>
<dbReference type="EC" id="1.14.13.225" evidence="6"/>
<dbReference type="SUPFAM" id="SSF51905">
    <property type="entry name" value="FAD/NAD(P)-binding domain"/>
    <property type="match status" value="1"/>
</dbReference>
<evidence type="ECO:0000256" key="5">
    <source>
        <dbReference type="ARBA" id="ARBA00008223"/>
    </source>
</evidence>
<comment type="catalytic activity">
    <reaction evidence="21">
        <text>L-methionyl-[F-actin] + NADPH + O2 + H(+) = L-methionyl-(R)-S-oxide-[F-actin] + NADP(+) + H2O</text>
        <dbReference type="Rhea" id="RHEA:51308"/>
        <dbReference type="Rhea" id="RHEA-COMP:12953"/>
        <dbReference type="Rhea" id="RHEA-COMP:12956"/>
        <dbReference type="ChEBI" id="CHEBI:15377"/>
        <dbReference type="ChEBI" id="CHEBI:15378"/>
        <dbReference type="ChEBI" id="CHEBI:15379"/>
        <dbReference type="ChEBI" id="CHEBI:16044"/>
        <dbReference type="ChEBI" id="CHEBI:45764"/>
        <dbReference type="ChEBI" id="CHEBI:57783"/>
        <dbReference type="ChEBI" id="CHEBI:58349"/>
        <dbReference type="EC" id="1.14.13.225"/>
    </reaction>
</comment>
<comment type="subcellular location">
    <subcellularLocation>
        <location evidence="4">Cytoplasm</location>
    </subcellularLocation>
    <subcellularLocation>
        <location evidence="3">Endosome</location>
    </subcellularLocation>
    <subcellularLocation>
        <location evidence="2">Nucleus</location>
    </subcellularLocation>
</comment>
<evidence type="ECO:0000313" key="29">
    <source>
        <dbReference type="Proteomes" id="UP000472277"/>
    </source>
</evidence>
<evidence type="ECO:0000256" key="15">
    <source>
        <dbReference type="ARBA" id="ARBA00023002"/>
    </source>
</evidence>
<dbReference type="InterPro" id="IPR001715">
    <property type="entry name" value="CH_dom"/>
</dbReference>
<evidence type="ECO:0000256" key="24">
    <source>
        <dbReference type="SAM" id="MobiDB-lite"/>
    </source>
</evidence>
<keyword evidence="19" id="KW-0009">Actin-binding</keyword>
<dbReference type="GO" id="GO:0003779">
    <property type="term" value="F:actin binding"/>
    <property type="evidence" value="ECO:0007669"/>
    <property type="project" value="UniProtKB-KW"/>
</dbReference>
<evidence type="ECO:0000259" key="27">
    <source>
        <dbReference type="PROSITE" id="PS51848"/>
    </source>
</evidence>
<keyword evidence="17 22" id="KW-0440">LIM domain</keyword>
<dbReference type="GO" id="GO:0071949">
    <property type="term" value="F:FAD binding"/>
    <property type="evidence" value="ECO:0007669"/>
    <property type="project" value="InterPro"/>
</dbReference>
<evidence type="ECO:0000256" key="8">
    <source>
        <dbReference type="ARBA" id="ARBA00022553"/>
    </source>
</evidence>
<dbReference type="InterPro" id="IPR050540">
    <property type="entry name" value="F-actin_Monoox_Mical"/>
</dbReference>
<protein>
    <recommendedName>
        <fullName evidence="6">F-actin monooxygenase</fullName>
        <ecNumber evidence="6">1.14.13.225</ecNumber>
    </recommendedName>
</protein>
<dbReference type="PROSITE" id="PS00478">
    <property type="entry name" value="LIM_DOMAIN_1"/>
    <property type="match status" value="1"/>
</dbReference>
<evidence type="ECO:0000256" key="12">
    <source>
        <dbReference type="ARBA" id="ARBA00022827"/>
    </source>
</evidence>
<dbReference type="Proteomes" id="UP000472277">
    <property type="component" value="Chromosome 7"/>
</dbReference>
<evidence type="ECO:0000313" key="28">
    <source>
        <dbReference type="Ensembl" id="ENSSTUP00000029024.1"/>
    </source>
</evidence>
<dbReference type="GO" id="GO:0046872">
    <property type="term" value="F:metal ion binding"/>
    <property type="evidence" value="ECO:0007669"/>
    <property type="project" value="UniProtKB-KW"/>
</dbReference>
<keyword evidence="18 23" id="KW-0175">Coiled coil</keyword>
<evidence type="ECO:0000256" key="3">
    <source>
        <dbReference type="ARBA" id="ARBA00004177"/>
    </source>
</evidence>
<evidence type="ECO:0000256" key="6">
    <source>
        <dbReference type="ARBA" id="ARBA00012709"/>
    </source>
</evidence>
<dbReference type="PANTHER" id="PTHR23167:SF39">
    <property type="entry name" value="[F-ACTIN]-MONOOXYGENASE MICAL2"/>
    <property type="match status" value="1"/>
</dbReference>
<keyword evidence="8" id="KW-0597">Phosphoprotein</keyword>
<feature type="region of interest" description="Disordered" evidence="24">
    <location>
        <begin position="984"/>
        <end position="1050"/>
    </location>
</feature>
<evidence type="ECO:0000256" key="10">
    <source>
        <dbReference type="ARBA" id="ARBA00022723"/>
    </source>
</evidence>
<keyword evidence="13 22" id="KW-0862">Zinc</keyword>
<dbReference type="GO" id="GO:0005768">
    <property type="term" value="C:endosome"/>
    <property type="evidence" value="ECO:0007669"/>
    <property type="project" value="UniProtKB-SubCell"/>
</dbReference>
<dbReference type="InterPro" id="IPR036188">
    <property type="entry name" value="FAD/NAD-bd_sf"/>
</dbReference>
<dbReference type="Ensembl" id="ENSSTUT00000030381.1">
    <property type="protein sequence ID" value="ENSSTUP00000029024.1"/>
    <property type="gene ID" value="ENSSTUG00000012205.1"/>
</dbReference>
<dbReference type="InterPro" id="IPR057494">
    <property type="entry name" value="Rossman_Mical"/>
</dbReference>
<evidence type="ECO:0000256" key="2">
    <source>
        <dbReference type="ARBA" id="ARBA00004123"/>
    </source>
</evidence>
<evidence type="ECO:0000256" key="19">
    <source>
        <dbReference type="ARBA" id="ARBA00023203"/>
    </source>
</evidence>
<dbReference type="Pfam" id="PF12130">
    <property type="entry name" value="bMERB_dom"/>
    <property type="match status" value="1"/>
</dbReference>
<dbReference type="Pfam" id="PF01494">
    <property type="entry name" value="FAD_binding_3"/>
    <property type="match status" value="1"/>
</dbReference>
<dbReference type="PRINTS" id="PR00420">
    <property type="entry name" value="RNGMNOXGNASE"/>
</dbReference>
<evidence type="ECO:0000256" key="16">
    <source>
        <dbReference type="ARBA" id="ARBA00023033"/>
    </source>
</evidence>
<evidence type="ECO:0000259" key="26">
    <source>
        <dbReference type="PROSITE" id="PS50023"/>
    </source>
</evidence>
<evidence type="ECO:0000256" key="13">
    <source>
        <dbReference type="ARBA" id="ARBA00022833"/>
    </source>
</evidence>
<dbReference type="Gene3D" id="2.10.110.10">
    <property type="entry name" value="Cysteine Rich Protein"/>
    <property type="match status" value="1"/>
</dbReference>
<keyword evidence="16" id="KW-0503">Monooxygenase</keyword>
<dbReference type="Gene3D" id="3.50.50.60">
    <property type="entry name" value="FAD/NAD(P)-binding domain"/>
    <property type="match status" value="1"/>
</dbReference>
<dbReference type="GeneTree" id="ENSGT00940000158780"/>
<dbReference type="SUPFAM" id="SSF57716">
    <property type="entry name" value="Glucocorticoid receptor-like (DNA-binding domain)"/>
    <property type="match status" value="2"/>
</dbReference>
<evidence type="ECO:0000256" key="1">
    <source>
        <dbReference type="ARBA" id="ARBA00001974"/>
    </source>
</evidence>
<dbReference type="PROSITE" id="PS50023">
    <property type="entry name" value="LIM_DOMAIN_2"/>
    <property type="match status" value="1"/>
</dbReference>
<evidence type="ECO:0000259" key="25">
    <source>
        <dbReference type="PROSITE" id="PS50021"/>
    </source>
</evidence>
<feature type="compositionally biased region" description="Basic and acidic residues" evidence="24">
    <location>
        <begin position="663"/>
        <end position="676"/>
    </location>
</feature>
<dbReference type="Pfam" id="PF00412">
    <property type="entry name" value="LIM"/>
    <property type="match status" value="1"/>
</dbReference>
<keyword evidence="11" id="KW-0967">Endosome</keyword>
<comment type="cofactor">
    <cofactor evidence="1">
        <name>FAD</name>
        <dbReference type="ChEBI" id="CHEBI:57692"/>
    </cofactor>
</comment>
<feature type="domain" description="LIM zinc-binding" evidence="26">
    <location>
        <begin position="744"/>
        <end position="806"/>
    </location>
</feature>
<evidence type="ECO:0000256" key="11">
    <source>
        <dbReference type="ARBA" id="ARBA00022753"/>
    </source>
</evidence>
<evidence type="ECO:0000256" key="20">
    <source>
        <dbReference type="ARBA" id="ARBA00023242"/>
    </source>
</evidence>
<feature type="compositionally biased region" description="Polar residues" evidence="24">
    <location>
        <begin position="1010"/>
        <end position="1024"/>
    </location>
</feature>
<dbReference type="CDD" id="cd09439">
    <property type="entry name" value="LIM_Mical"/>
    <property type="match status" value="1"/>
</dbReference>
<dbReference type="InterPro" id="IPR001781">
    <property type="entry name" value="Znf_LIM"/>
</dbReference>
<dbReference type="PANTHER" id="PTHR23167">
    <property type="entry name" value="CALPONIN HOMOLOGY DOMAIN-CONTAINING PROTEIN DDB_G0272472-RELATED"/>
    <property type="match status" value="1"/>
</dbReference>
<keyword evidence="29" id="KW-1185">Reference proteome</keyword>
<organism evidence="28 29">
    <name type="scientific">Salmo trutta</name>
    <name type="common">Brown trout</name>
    <dbReference type="NCBI Taxonomy" id="8032"/>
    <lineage>
        <taxon>Eukaryota</taxon>
        <taxon>Metazoa</taxon>
        <taxon>Chordata</taxon>
        <taxon>Craniata</taxon>
        <taxon>Vertebrata</taxon>
        <taxon>Euteleostomi</taxon>
        <taxon>Actinopterygii</taxon>
        <taxon>Neopterygii</taxon>
        <taxon>Teleostei</taxon>
        <taxon>Protacanthopterygii</taxon>
        <taxon>Salmoniformes</taxon>
        <taxon>Salmonidae</taxon>
        <taxon>Salmoninae</taxon>
        <taxon>Salmo</taxon>
    </lineage>
</organism>
<keyword evidence="20" id="KW-0539">Nucleus</keyword>
<evidence type="ECO:0000256" key="14">
    <source>
        <dbReference type="ARBA" id="ARBA00022857"/>
    </source>
</evidence>
<dbReference type="PROSITE" id="PS51848">
    <property type="entry name" value="BMERB"/>
    <property type="match status" value="1"/>
</dbReference>
<dbReference type="GO" id="GO:0005634">
    <property type="term" value="C:nucleus"/>
    <property type="evidence" value="ECO:0007669"/>
    <property type="project" value="UniProtKB-SubCell"/>
</dbReference>
<feature type="domain" description="BMERB" evidence="27">
    <location>
        <begin position="1146"/>
        <end position="1296"/>
    </location>
</feature>
<reference evidence="28" key="1">
    <citation type="submission" date="2025-08" db="UniProtKB">
        <authorList>
            <consortium name="Ensembl"/>
        </authorList>
    </citation>
    <scope>IDENTIFICATION</scope>
</reference>